<dbReference type="OrthoDB" id="508212at2759"/>
<name>A0A2V0NS12_9CHLO</name>
<dbReference type="CDD" id="cd00519">
    <property type="entry name" value="Lipase_3"/>
    <property type="match status" value="1"/>
</dbReference>
<evidence type="ECO:0000313" key="4">
    <source>
        <dbReference type="EMBL" id="GBF90458.1"/>
    </source>
</evidence>
<dbReference type="EMBL" id="BDRX01000017">
    <property type="protein sequence ID" value="GBF90458.1"/>
    <property type="molecule type" value="Genomic_DNA"/>
</dbReference>
<dbReference type="InterPro" id="IPR002921">
    <property type="entry name" value="Fungal_lipase-type"/>
</dbReference>
<reference evidence="4 5" key="1">
    <citation type="journal article" date="2018" name="Sci. Rep.">
        <title>Raphidocelis subcapitata (=Pseudokirchneriella subcapitata) provides an insight into genome evolution and environmental adaptations in the Sphaeropleales.</title>
        <authorList>
            <person name="Suzuki S."/>
            <person name="Yamaguchi H."/>
            <person name="Nakajima N."/>
            <person name="Kawachi M."/>
        </authorList>
    </citation>
    <scope>NUCLEOTIDE SEQUENCE [LARGE SCALE GENOMIC DNA]</scope>
    <source>
        <strain evidence="4 5">NIES-35</strain>
    </source>
</reference>
<keyword evidence="2" id="KW-0732">Signal</keyword>
<dbReference type="Proteomes" id="UP000247498">
    <property type="component" value="Unassembled WGS sequence"/>
</dbReference>
<dbReference type="SUPFAM" id="SSF53474">
    <property type="entry name" value="alpha/beta-Hydrolases"/>
    <property type="match status" value="1"/>
</dbReference>
<dbReference type="PANTHER" id="PTHR45856">
    <property type="entry name" value="ALPHA/BETA-HYDROLASES SUPERFAMILY PROTEIN"/>
    <property type="match status" value="1"/>
</dbReference>
<dbReference type="InterPro" id="IPR029058">
    <property type="entry name" value="AB_hydrolase_fold"/>
</dbReference>
<comment type="caution">
    <text evidence="4">The sequence shown here is derived from an EMBL/GenBank/DDBJ whole genome shotgun (WGS) entry which is preliminary data.</text>
</comment>
<dbReference type="GO" id="GO:0006629">
    <property type="term" value="P:lipid metabolic process"/>
    <property type="evidence" value="ECO:0007669"/>
    <property type="project" value="InterPro"/>
</dbReference>
<evidence type="ECO:0000259" key="3">
    <source>
        <dbReference type="Pfam" id="PF01764"/>
    </source>
</evidence>
<accession>A0A2V0NS12</accession>
<dbReference type="InterPro" id="IPR051218">
    <property type="entry name" value="Sec_MonoDiacylglyc_Lipase"/>
</dbReference>
<feature type="compositionally biased region" description="Low complexity" evidence="1">
    <location>
        <begin position="159"/>
        <end position="178"/>
    </location>
</feature>
<proteinExistence type="predicted"/>
<gene>
    <name evidence="4" type="ORF">Rsub_03454</name>
</gene>
<feature type="region of interest" description="Disordered" evidence="1">
    <location>
        <begin position="159"/>
        <end position="185"/>
    </location>
</feature>
<feature type="chain" id="PRO_5015949612" description="Fungal lipase-type domain-containing protein" evidence="2">
    <location>
        <begin position="28"/>
        <end position="530"/>
    </location>
</feature>
<evidence type="ECO:0000313" key="5">
    <source>
        <dbReference type="Proteomes" id="UP000247498"/>
    </source>
</evidence>
<keyword evidence="5" id="KW-1185">Reference proteome</keyword>
<dbReference type="AlphaFoldDB" id="A0A2V0NS12"/>
<protein>
    <recommendedName>
        <fullName evidence="3">Fungal lipase-type domain-containing protein</fullName>
    </recommendedName>
</protein>
<evidence type="ECO:0000256" key="1">
    <source>
        <dbReference type="SAM" id="MobiDB-lite"/>
    </source>
</evidence>
<dbReference type="PANTHER" id="PTHR45856:SF24">
    <property type="entry name" value="FUNGAL LIPASE-LIKE DOMAIN-CONTAINING PROTEIN"/>
    <property type="match status" value="1"/>
</dbReference>
<dbReference type="InParanoid" id="A0A2V0NS12"/>
<organism evidence="4 5">
    <name type="scientific">Raphidocelis subcapitata</name>
    <dbReference type="NCBI Taxonomy" id="307507"/>
    <lineage>
        <taxon>Eukaryota</taxon>
        <taxon>Viridiplantae</taxon>
        <taxon>Chlorophyta</taxon>
        <taxon>core chlorophytes</taxon>
        <taxon>Chlorophyceae</taxon>
        <taxon>CS clade</taxon>
        <taxon>Sphaeropleales</taxon>
        <taxon>Selenastraceae</taxon>
        <taxon>Raphidocelis</taxon>
    </lineage>
</organism>
<feature type="domain" description="Fungal lipase-type" evidence="3">
    <location>
        <begin position="273"/>
        <end position="417"/>
    </location>
</feature>
<evidence type="ECO:0000256" key="2">
    <source>
        <dbReference type="SAM" id="SignalP"/>
    </source>
</evidence>
<dbReference type="Pfam" id="PF01764">
    <property type="entry name" value="Lipase_3"/>
    <property type="match status" value="1"/>
</dbReference>
<sequence>MAPAPRRAPSALLLVLALLAAAPPGGAAGAAARRRPPRRGGDAGDVMGTALLAVVNADTPEGRDFRRRHQQMESAAAGAAAAAAGGESVALGAAAGSARAAAAAGGTPVDITVDVNYICPLLGDLNAFSNLKSCLLVGGAESLLLQTYSNACPDPAAAGAGAQLQPPARAAGGGAAAPRPLPVRVPAPREFEGQARAEVLREEAATYTFLWAAVRNIYAWWTCSRDEGGSLDGYLLPAGFEGVGGDITSPGAYRLAGRPGMAILKRQSTGQLVVALRGSATKNDWATNFEYQRLLRPDFEPGFPGAYFPGEVHSGFVKVFRTVWPAVRAALDAEVLSGPPGLAHVVFTGHSQGAAVAELLAYAASKYLAHRGRPLVVDAVLFGSSAVGDSEFAEGVAALINIRNVLFLNDWIPRVPCTSSRLAGRRSMPACLPPIVPVPTRTGLRSYWADYQQSWGRVPFSPEDMPAQREAWAGTNLLRPGSIQSINRPGHVCSYWCFLSTFVSDLPVNGCVLQGPREGPFTRCDSPALP</sequence>
<dbReference type="Gene3D" id="3.40.50.1820">
    <property type="entry name" value="alpha/beta hydrolase"/>
    <property type="match status" value="1"/>
</dbReference>
<feature type="signal peptide" evidence="2">
    <location>
        <begin position="1"/>
        <end position="27"/>
    </location>
</feature>